<feature type="region of interest" description="Disordered" evidence="1">
    <location>
        <begin position="428"/>
        <end position="471"/>
    </location>
</feature>
<gene>
    <name evidence="3" type="ORF">SS50377_28667</name>
</gene>
<name>A0A9P8LK91_9EUKA</name>
<keyword evidence="2" id="KW-0472">Membrane</keyword>
<comment type="caution">
    <text evidence="3">The sequence shown here is derived from an EMBL/GenBank/DDBJ whole genome shotgun (WGS) entry which is preliminary data.</text>
</comment>
<dbReference type="AlphaFoldDB" id="A0A9P8LK91"/>
<evidence type="ECO:0000256" key="2">
    <source>
        <dbReference type="SAM" id="Phobius"/>
    </source>
</evidence>
<dbReference type="GeneID" id="94302690"/>
<evidence type="ECO:0000313" key="4">
    <source>
        <dbReference type="Proteomes" id="UP000018208"/>
    </source>
</evidence>
<organism evidence="3 4">
    <name type="scientific">Spironucleus salmonicida</name>
    <dbReference type="NCBI Taxonomy" id="348837"/>
    <lineage>
        <taxon>Eukaryota</taxon>
        <taxon>Metamonada</taxon>
        <taxon>Diplomonadida</taxon>
        <taxon>Hexamitidae</taxon>
        <taxon>Hexamitinae</taxon>
        <taxon>Spironucleus</taxon>
    </lineage>
</organism>
<feature type="transmembrane region" description="Helical" evidence="2">
    <location>
        <begin position="209"/>
        <end position="227"/>
    </location>
</feature>
<sequence length="528" mass="60677">MSGALDFMRNAHHQCPIPRSNFGPILWENSARRYELACSVLWSPQFGSTRLSAIHTILVYSNINYYTEFEPAQSGLATVFHLGYRNFARNAPNPRIQSGFETGPFHLVPYSILYQFRYSNAILRLRQMSLKVSSVLPSPEPLCGLACCAKRDAFTKSCQRMHRKCEKRNPDPRVIRPRRVCCFLTALIKRLLEGIVIVNKCIQEHIEVVVYWIICILYAIVIFQFLAERGQVVAQSQLEFLLVVNGVLHWRDGAQTSVIKLIKILRGSCLLTINRHDIQVPVTKLLFWTIYAQDTIYSTLSYFPRITPCFGLRLLYEIQICVKVTTNIITILIQYHNIIFSQNAHNCSARIGPKLLLHGIVLRGRNTVQTIDCLPHTSGAAGPSASRLTLRRRCGAHLRGYNGHQYPSIHCPPFRLPRQRHERTSSYFRYRASPSADHDPDRNSQCRVRRENPEGRRLPGNSEPDQVPDSGRLLLLEQPGLLIFRDPRRRNIFFELSPNDCTMPEDAKLHPRITFQQNTTNLVMRDFE</sequence>
<dbReference type="RefSeq" id="XP_067760483.1">
    <property type="nucleotide sequence ID" value="XM_067912426.1"/>
</dbReference>
<dbReference type="Proteomes" id="UP000018208">
    <property type="component" value="Unassembled WGS sequence"/>
</dbReference>
<proteinExistence type="predicted"/>
<keyword evidence="2" id="KW-1133">Transmembrane helix</keyword>
<dbReference type="EMBL" id="AUWU02000009">
    <property type="protein sequence ID" value="KAH0569710.1"/>
    <property type="molecule type" value="Genomic_DNA"/>
</dbReference>
<accession>A0A9P8LK91</accession>
<keyword evidence="2" id="KW-0812">Transmembrane</keyword>
<dbReference type="KEGG" id="ssao:94302690"/>
<evidence type="ECO:0000313" key="3">
    <source>
        <dbReference type="EMBL" id="KAH0569710.1"/>
    </source>
</evidence>
<evidence type="ECO:0000256" key="1">
    <source>
        <dbReference type="SAM" id="MobiDB-lite"/>
    </source>
</evidence>
<reference evidence="3 4" key="1">
    <citation type="journal article" date="2014" name="PLoS Genet.">
        <title>The Genome of Spironucleus salmonicida Highlights a Fish Pathogen Adapted to Fluctuating Environments.</title>
        <authorList>
            <person name="Xu F."/>
            <person name="Jerlstrom-Hultqvist J."/>
            <person name="Einarsson E."/>
            <person name="Astvaldsson A."/>
            <person name="Svard S.G."/>
            <person name="Andersson J.O."/>
        </authorList>
    </citation>
    <scope>NUCLEOTIDE SEQUENCE [LARGE SCALE GENOMIC DNA]</scope>
    <source>
        <strain evidence="3 4">ATCC 50377</strain>
    </source>
</reference>
<keyword evidence="4" id="KW-1185">Reference proteome</keyword>
<feature type="compositionally biased region" description="Basic and acidic residues" evidence="1">
    <location>
        <begin position="436"/>
        <end position="457"/>
    </location>
</feature>
<protein>
    <submittedName>
        <fullName evidence="3">Uncharacterized protein</fullName>
    </submittedName>
</protein>